<protein>
    <submittedName>
        <fullName evidence="1">Uncharacterized protein</fullName>
    </submittedName>
</protein>
<sequence length="74" mass="9030">MTVYNLDPIPIMKENVYSEGRWENLWRWAVLRLYAAKVGWRVAWLLVRLQYCWSWCRLDLEVRCFDGLEFGMVN</sequence>
<evidence type="ECO:0000313" key="2">
    <source>
        <dbReference type="Proteomes" id="UP000315295"/>
    </source>
</evidence>
<evidence type="ECO:0000313" key="1">
    <source>
        <dbReference type="EMBL" id="TQD76345.1"/>
    </source>
</evidence>
<gene>
    <name evidence="1" type="ORF">C1H46_038125</name>
</gene>
<accession>A0A540KQ43</accession>
<proteinExistence type="predicted"/>
<dbReference type="AlphaFoldDB" id="A0A540KQ43"/>
<dbReference type="Proteomes" id="UP000315295">
    <property type="component" value="Unassembled WGS sequence"/>
</dbReference>
<name>A0A540KQ43_MALBA</name>
<reference evidence="1 2" key="1">
    <citation type="journal article" date="2019" name="G3 (Bethesda)">
        <title>Sequencing of a Wild Apple (Malus baccata) Genome Unravels the Differences Between Cultivated and Wild Apple Species Regarding Disease Resistance and Cold Tolerance.</title>
        <authorList>
            <person name="Chen X."/>
        </authorList>
    </citation>
    <scope>NUCLEOTIDE SEQUENCE [LARGE SCALE GENOMIC DNA]</scope>
    <source>
        <strain evidence="2">cv. Shandingzi</strain>
        <tissue evidence="1">Leaves</tissue>
    </source>
</reference>
<dbReference type="EMBL" id="VIEB01001036">
    <property type="protein sequence ID" value="TQD76345.1"/>
    <property type="molecule type" value="Genomic_DNA"/>
</dbReference>
<keyword evidence="2" id="KW-1185">Reference proteome</keyword>
<comment type="caution">
    <text evidence="1">The sequence shown here is derived from an EMBL/GenBank/DDBJ whole genome shotgun (WGS) entry which is preliminary data.</text>
</comment>
<organism evidence="1 2">
    <name type="scientific">Malus baccata</name>
    <name type="common">Siberian crab apple</name>
    <name type="synonym">Pyrus baccata</name>
    <dbReference type="NCBI Taxonomy" id="106549"/>
    <lineage>
        <taxon>Eukaryota</taxon>
        <taxon>Viridiplantae</taxon>
        <taxon>Streptophyta</taxon>
        <taxon>Embryophyta</taxon>
        <taxon>Tracheophyta</taxon>
        <taxon>Spermatophyta</taxon>
        <taxon>Magnoliopsida</taxon>
        <taxon>eudicotyledons</taxon>
        <taxon>Gunneridae</taxon>
        <taxon>Pentapetalae</taxon>
        <taxon>rosids</taxon>
        <taxon>fabids</taxon>
        <taxon>Rosales</taxon>
        <taxon>Rosaceae</taxon>
        <taxon>Amygdaloideae</taxon>
        <taxon>Maleae</taxon>
        <taxon>Malus</taxon>
    </lineage>
</organism>